<dbReference type="SMART" id="SM00342">
    <property type="entry name" value="HTH_ARAC"/>
    <property type="match status" value="1"/>
</dbReference>
<dbReference type="Proteomes" id="UP000199542">
    <property type="component" value="Unassembled WGS sequence"/>
</dbReference>
<dbReference type="GO" id="GO:0003700">
    <property type="term" value="F:DNA-binding transcription factor activity"/>
    <property type="evidence" value="ECO:0007669"/>
    <property type="project" value="InterPro"/>
</dbReference>
<dbReference type="Gene3D" id="1.10.10.60">
    <property type="entry name" value="Homeodomain-like"/>
    <property type="match status" value="1"/>
</dbReference>
<accession>A0A1G4U5Z8</accession>
<keyword evidence="3" id="KW-0804">Transcription</keyword>
<feature type="domain" description="HTH araC/xylS-type" evidence="4">
    <location>
        <begin position="223"/>
        <end position="323"/>
    </location>
</feature>
<evidence type="ECO:0000256" key="3">
    <source>
        <dbReference type="ARBA" id="ARBA00023163"/>
    </source>
</evidence>
<evidence type="ECO:0000256" key="1">
    <source>
        <dbReference type="ARBA" id="ARBA00023015"/>
    </source>
</evidence>
<dbReference type="SUPFAM" id="SSF46689">
    <property type="entry name" value="Homeodomain-like"/>
    <property type="match status" value="2"/>
</dbReference>
<name>A0A1G4U5Z8_9HYPH</name>
<dbReference type="RefSeq" id="WP_092588543.1">
    <property type="nucleotide sequence ID" value="NZ_FMTM01000018.1"/>
</dbReference>
<dbReference type="PROSITE" id="PS00041">
    <property type="entry name" value="HTH_ARAC_FAMILY_1"/>
    <property type="match status" value="1"/>
</dbReference>
<dbReference type="GO" id="GO:0043565">
    <property type="term" value="F:sequence-specific DNA binding"/>
    <property type="evidence" value="ECO:0007669"/>
    <property type="project" value="InterPro"/>
</dbReference>
<proteinExistence type="predicted"/>
<dbReference type="InterPro" id="IPR018062">
    <property type="entry name" value="HTH_AraC-typ_CS"/>
</dbReference>
<dbReference type="Pfam" id="PF14525">
    <property type="entry name" value="AraC_binding_2"/>
    <property type="match status" value="1"/>
</dbReference>
<keyword evidence="2 5" id="KW-0238">DNA-binding</keyword>
<keyword evidence="1" id="KW-0805">Transcription regulation</keyword>
<gene>
    <name evidence="5" type="ORF">SAMN02927900_06184</name>
</gene>
<dbReference type="PANTHER" id="PTHR46796">
    <property type="entry name" value="HTH-TYPE TRANSCRIPTIONAL ACTIVATOR RHAS-RELATED"/>
    <property type="match status" value="1"/>
</dbReference>
<dbReference type="InterPro" id="IPR035418">
    <property type="entry name" value="AraC-bd_2"/>
</dbReference>
<sequence length="330" mass="36626">MTKSFSVCGFHHHSIQGTNFEELATTLSAQSPTKVMMPVGKQPLFYNMHLLVAGPVSVIASTYKGDLVMRHRDPTDAYVLLVPLEGRAVITKDGRDFLSEGNRTIVADGGSEETVRFIGFRKHLGLKVSHGELRRRLEQRLNVPVHGNLDLAREIDLSTGAGLALARLAAFMHLELGDGTLQQSPAALGNLSDGLIDLMLDAIPHRYSGRLRIVEPPLPWHVKRAVDYMHAHMSEPLTMNQIASVCGVSMRTLQMGFREFRMVTPMAYLQQLRLDAAHQELSKGDRSQPVKNIALKWGFAHAGRFSIAYRKRFGVSPSDATRIPAHHLID</sequence>
<dbReference type="Pfam" id="PF12833">
    <property type="entry name" value="HTH_18"/>
    <property type="match status" value="1"/>
</dbReference>
<organism evidence="5 6">
    <name type="scientific">Rhizobium mongolense subsp. loessense</name>
    <dbReference type="NCBI Taxonomy" id="158890"/>
    <lineage>
        <taxon>Bacteria</taxon>
        <taxon>Pseudomonadati</taxon>
        <taxon>Pseudomonadota</taxon>
        <taxon>Alphaproteobacteria</taxon>
        <taxon>Hyphomicrobiales</taxon>
        <taxon>Rhizobiaceae</taxon>
        <taxon>Rhizobium/Agrobacterium group</taxon>
        <taxon>Rhizobium</taxon>
    </lineage>
</organism>
<dbReference type="InterPro" id="IPR009057">
    <property type="entry name" value="Homeodomain-like_sf"/>
</dbReference>
<evidence type="ECO:0000259" key="4">
    <source>
        <dbReference type="PROSITE" id="PS01124"/>
    </source>
</evidence>
<evidence type="ECO:0000313" key="6">
    <source>
        <dbReference type="Proteomes" id="UP000199542"/>
    </source>
</evidence>
<dbReference type="InterPro" id="IPR018060">
    <property type="entry name" value="HTH_AraC"/>
</dbReference>
<dbReference type="EMBL" id="FMTM01000018">
    <property type="protein sequence ID" value="SCW88991.1"/>
    <property type="molecule type" value="Genomic_DNA"/>
</dbReference>
<protein>
    <submittedName>
        <fullName evidence="5">AraC-type DNA-binding protein</fullName>
    </submittedName>
</protein>
<dbReference type="InterPro" id="IPR050204">
    <property type="entry name" value="AraC_XylS_family_regulators"/>
</dbReference>
<dbReference type="PANTHER" id="PTHR46796:SF12">
    <property type="entry name" value="HTH-TYPE DNA-BINDING TRANSCRIPTIONAL ACTIVATOR EUTR"/>
    <property type="match status" value="1"/>
</dbReference>
<evidence type="ECO:0000256" key="2">
    <source>
        <dbReference type="ARBA" id="ARBA00023125"/>
    </source>
</evidence>
<evidence type="ECO:0000313" key="5">
    <source>
        <dbReference type="EMBL" id="SCW88991.1"/>
    </source>
</evidence>
<reference evidence="5 6" key="1">
    <citation type="submission" date="2016-10" db="EMBL/GenBank/DDBJ databases">
        <authorList>
            <person name="de Groot N.N."/>
        </authorList>
    </citation>
    <scope>NUCLEOTIDE SEQUENCE [LARGE SCALE GENOMIC DNA]</scope>
    <source>
        <strain evidence="5 6">CGMCC 1.3401</strain>
    </source>
</reference>
<dbReference type="PROSITE" id="PS01124">
    <property type="entry name" value="HTH_ARAC_FAMILY_2"/>
    <property type="match status" value="1"/>
</dbReference>
<dbReference type="AlphaFoldDB" id="A0A1G4U5Z8"/>